<proteinExistence type="predicted"/>
<feature type="transmembrane region" description="Helical" evidence="2">
    <location>
        <begin position="238"/>
        <end position="260"/>
    </location>
</feature>
<reference evidence="3 4" key="1">
    <citation type="journal article" date="2019" name="Int. J. Syst. Evol. Microbiol.">
        <title>The Global Catalogue of Microorganisms (GCM) 10K type strain sequencing project: providing services to taxonomists for standard genome sequencing and annotation.</title>
        <authorList>
            <consortium name="The Broad Institute Genomics Platform"/>
            <consortium name="The Broad Institute Genome Sequencing Center for Infectious Disease"/>
            <person name="Wu L."/>
            <person name="Ma J."/>
        </authorList>
    </citation>
    <scope>NUCLEOTIDE SEQUENCE [LARGE SCALE GENOMIC DNA]</scope>
    <source>
        <strain evidence="3 4">CGMCC 1.12553</strain>
    </source>
</reference>
<gene>
    <name evidence="3" type="ORF">ACFO0N_15145</name>
</gene>
<dbReference type="EMBL" id="JBHSDS010000008">
    <property type="protein sequence ID" value="MFC4359281.1"/>
    <property type="molecule type" value="Genomic_DNA"/>
</dbReference>
<dbReference type="RefSeq" id="WP_267622825.1">
    <property type="nucleotide sequence ID" value="NZ_JAODIW010000006.1"/>
</dbReference>
<dbReference type="Pfam" id="PF19590">
    <property type="entry name" value="TrbL_3"/>
    <property type="match status" value="1"/>
</dbReference>
<comment type="caution">
    <text evidence="3">The sequence shown here is derived from an EMBL/GenBank/DDBJ whole genome shotgun (WGS) entry which is preliminary data.</text>
</comment>
<dbReference type="Proteomes" id="UP001595921">
    <property type="component" value="Unassembled WGS sequence"/>
</dbReference>
<feature type="compositionally biased region" description="Basic and acidic residues" evidence="1">
    <location>
        <begin position="317"/>
        <end position="330"/>
    </location>
</feature>
<feature type="region of interest" description="Disordered" evidence="1">
    <location>
        <begin position="317"/>
        <end position="355"/>
    </location>
</feature>
<protein>
    <submittedName>
        <fullName evidence="3">Uncharacterized protein</fullName>
    </submittedName>
</protein>
<evidence type="ECO:0000313" key="3">
    <source>
        <dbReference type="EMBL" id="MFC4359281.1"/>
    </source>
</evidence>
<evidence type="ECO:0000256" key="1">
    <source>
        <dbReference type="SAM" id="MobiDB-lite"/>
    </source>
</evidence>
<evidence type="ECO:0000256" key="2">
    <source>
        <dbReference type="SAM" id="Phobius"/>
    </source>
</evidence>
<feature type="transmembrane region" description="Helical" evidence="2">
    <location>
        <begin position="207"/>
        <end position="226"/>
    </location>
</feature>
<organism evidence="3 4">
    <name type="scientific">Halobium salinum</name>
    <dbReference type="NCBI Taxonomy" id="1364940"/>
    <lineage>
        <taxon>Archaea</taxon>
        <taxon>Methanobacteriati</taxon>
        <taxon>Methanobacteriota</taxon>
        <taxon>Stenosarchaea group</taxon>
        <taxon>Halobacteria</taxon>
        <taxon>Halobacteriales</taxon>
        <taxon>Haloferacaceae</taxon>
        <taxon>Halobium</taxon>
    </lineage>
</organism>
<feature type="transmembrane region" description="Helical" evidence="2">
    <location>
        <begin position="180"/>
        <end position="200"/>
    </location>
</feature>
<keyword evidence="2" id="KW-0812">Transmembrane</keyword>
<evidence type="ECO:0000313" key="4">
    <source>
        <dbReference type="Proteomes" id="UP001595921"/>
    </source>
</evidence>
<feature type="transmembrane region" description="Helical" evidence="2">
    <location>
        <begin position="272"/>
        <end position="290"/>
    </location>
</feature>
<feature type="region of interest" description="Disordered" evidence="1">
    <location>
        <begin position="1"/>
        <end position="22"/>
    </location>
</feature>
<keyword evidence="2" id="KW-1133">Transmembrane helix</keyword>
<feature type="compositionally biased region" description="Low complexity" evidence="1">
    <location>
        <begin position="11"/>
        <end position="22"/>
    </location>
</feature>
<feature type="transmembrane region" description="Helical" evidence="2">
    <location>
        <begin position="97"/>
        <end position="117"/>
    </location>
</feature>
<name>A0ABD5PET7_9EURY</name>
<keyword evidence="4" id="KW-1185">Reference proteome</keyword>
<dbReference type="AlphaFoldDB" id="A0ABD5PET7"/>
<dbReference type="InterPro" id="IPR045782">
    <property type="entry name" value="TrbL_3"/>
</dbReference>
<sequence>MPHESDDTPEAESGGESSGGPEIEVIDIDELVDDLLDGLEDLLQEVVGETVDEVLKALILDPVRFLLTQLFQILPQILMHTPNVHPNSAVQEVHGELMPVALGFATVAATATGLLYITDGVFPLVSYEKLRATLPRIVIAVGFAAVSLPVLQLSVDLTNALTQGFAPDKLMFTETELSSVTFQLIILLAAKAVLLLVLIVAFAIRNVYLLFVAAISPLIAVAWAFPTSRKYADAFISGWWTALAMAPLDMLVLKFGLALAGSSGSIQALENWVYSLAAFTLMLLVPYHLYGASQAAIGQAYILSNGVKRSARRQVRDFRSSGSSRMDHSMRRSSRFGGESGSNKFGDFDWSENDD</sequence>
<keyword evidence="2" id="KW-0472">Membrane</keyword>
<accession>A0ABD5PET7</accession>
<feature type="transmembrane region" description="Helical" evidence="2">
    <location>
        <begin position="137"/>
        <end position="155"/>
    </location>
</feature>